<dbReference type="RefSeq" id="WP_002793438.1">
    <property type="nucleotide sequence ID" value="NZ_BIFY01000268.1"/>
</dbReference>
<gene>
    <name evidence="1" type="ORF">MiAbB_04938</name>
</gene>
<reference evidence="2" key="1">
    <citation type="submission" date="2018-12" db="EMBL/GenBank/DDBJ databases">
        <title>Genome sequence of Microcystis aeruginosa NIES-4285.</title>
        <authorList>
            <person name="Tanabe Y."/>
        </authorList>
    </citation>
    <scope>NUCLEOTIDE SEQUENCE [LARGE SCALE GENOMIC DNA]</scope>
    <source>
        <strain evidence="2">NIES-4285</strain>
    </source>
</reference>
<sequence>MIAFFVRNAGGHIWGLLWLRPSANLEIWAEELYLIWEASEAEEWIDRVDWIPF</sequence>
<evidence type="ECO:0000313" key="2">
    <source>
        <dbReference type="Proteomes" id="UP000289660"/>
    </source>
</evidence>
<evidence type="ECO:0000313" key="1">
    <source>
        <dbReference type="EMBL" id="GCE62983.1"/>
    </source>
</evidence>
<proteinExistence type="predicted"/>
<accession>A0A402DLC0</accession>
<organism evidence="1 2">
    <name type="scientific">Microcystis aeruginosa NIES-4285</name>
    <dbReference type="NCBI Taxonomy" id="2497681"/>
    <lineage>
        <taxon>Bacteria</taxon>
        <taxon>Bacillati</taxon>
        <taxon>Cyanobacteriota</taxon>
        <taxon>Cyanophyceae</taxon>
        <taxon>Oscillatoriophycideae</taxon>
        <taxon>Chroococcales</taxon>
        <taxon>Microcystaceae</taxon>
        <taxon>Microcystis</taxon>
    </lineage>
</organism>
<name>A0A402DLC0_MICAE</name>
<dbReference type="AlphaFoldDB" id="A0A402DLC0"/>
<dbReference type="EMBL" id="BIFY01000268">
    <property type="protein sequence ID" value="GCE62983.1"/>
    <property type="molecule type" value="Genomic_DNA"/>
</dbReference>
<protein>
    <submittedName>
        <fullName evidence="1">Uncharacterized protein</fullName>
    </submittedName>
</protein>
<dbReference type="Proteomes" id="UP000289660">
    <property type="component" value="Unassembled WGS sequence"/>
</dbReference>
<comment type="caution">
    <text evidence="1">The sequence shown here is derived from an EMBL/GenBank/DDBJ whole genome shotgun (WGS) entry which is preliminary data.</text>
</comment>